<keyword evidence="6 7" id="KW-0269">Exonuclease</keyword>
<keyword evidence="4 7" id="KW-0540">Nuclease</keyword>
<dbReference type="InterPro" id="IPR029052">
    <property type="entry name" value="Metallo-depent_PP-like"/>
</dbReference>
<comment type="similarity">
    <text evidence="1 7">Belongs to the SbcD family.</text>
</comment>
<evidence type="ECO:0000313" key="10">
    <source>
        <dbReference type="EMBL" id="MDT0605239.1"/>
    </source>
</evidence>
<sequence length="451" mass="50306">MAFRILHTSDWHLGQYFYGKSRAQEHQQFLTWILAQVSQHQIHAVIVAGDIFDTGTPPSYAREMYFDFIVNIHQLNCQLIILAGNHDSVAMLSESKAVLSALSCRVITTASENINEQLIEIKDSNDNLQAVICAIPFIRPRDVLLSQAGQSSQEKQQALQQAITAHYQQLYQQAKIITKGEAPIIATGHLTAVGVTSSDSVRDIYIGTLEAFPTSAFPEADYIALGHIHRSQKVGKTEHIRYCGSPIPLSFDEVSQDKQVLLVEFNQKALSTVKPLVIPRFQAMAMIKTNLDDLEQAVKSLLETIDNGESDSSQADSNEGAKLAISNGENVWLDIEIESADYLADLSHKIEQITQAYPVDVLLTRRTKKARKSMITSEAKVTLDELKVADVFQTRLAEETWLSDEEIARKQRVNELFLTTVSQVESERKQQEILDGSERVALKPAKDGEVS</sequence>
<dbReference type="InterPro" id="IPR026843">
    <property type="entry name" value="SbcD_C"/>
</dbReference>
<evidence type="ECO:0000256" key="4">
    <source>
        <dbReference type="ARBA" id="ARBA00022722"/>
    </source>
</evidence>
<name>A0ABU3A4Y5_9GAMM</name>
<dbReference type="EMBL" id="JAVRIF010000012">
    <property type="protein sequence ID" value="MDT0605239.1"/>
    <property type="molecule type" value="Genomic_DNA"/>
</dbReference>
<dbReference type="RefSeq" id="WP_311584681.1">
    <property type="nucleotide sequence ID" value="NZ_JAVRIF010000012.1"/>
</dbReference>
<dbReference type="Pfam" id="PF12320">
    <property type="entry name" value="SbcD_C"/>
    <property type="match status" value="1"/>
</dbReference>
<dbReference type="InterPro" id="IPR004593">
    <property type="entry name" value="SbcD"/>
</dbReference>
<dbReference type="PANTHER" id="PTHR30337:SF0">
    <property type="entry name" value="NUCLEASE SBCCD SUBUNIT D"/>
    <property type="match status" value="1"/>
</dbReference>
<dbReference type="InterPro" id="IPR004843">
    <property type="entry name" value="Calcineurin-like_PHP"/>
</dbReference>
<evidence type="ECO:0000256" key="6">
    <source>
        <dbReference type="ARBA" id="ARBA00022839"/>
    </source>
</evidence>
<protein>
    <recommendedName>
        <fullName evidence="3 7">Nuclease SbcCD subunit D</fullName>
    </recommendedName>
</protein>
<evidence type="ECO:0000259" key="9">
    <source>
        <dbReference type="Pfam" id="PF12320"/>
    </source>
</evidence>
<dbReference type="Proteomes" id="UP001266357">
    <property type="component" value="Unassembled WGS sequence"/>
</dbReference>
<feature type="domain" description="Nuclease SbcCD subunit D C-terminal" evidence="9">
    <location>
        <begin position="280"/>
        <end position="400"/>
    </location>
</feature>
<feature type="coiled-coil region" evidence="7">
    <location>
        <begin position="284"/>
        <end position="311"/>
    </location>
</feature>
<evidence type="ECO:0000256" key="5">
    <source>
        <dbReference type="ARBA" id="ARBA00022801"/>
    </source>
</evidence>
<keyword evidence="5 7" id="KW-0378">Hydrolase</keyword>
<dbReference type="InterPro" id="IPR050535">
    <property type="entry name" value="DNA_Repair-Maintenance_Comp"/>
</dbReference>
<keyword evidence="7" id="KW-0233">DNA recombination</keyword>
<dbReference type="GO" id="GO:0004527">
    <property type="term" value="F:exonuclease activity"/>
    <property type="evidence" value="ECO:0007669"/>
    <property type="project" value="UniProtKB-KW"/>
</dbReference>
<dbReference type="Gene3D" id="3.30.160.720">
    <property type="match status" value="1"/>
</dbReference>
<evidence type="ECO:0000256" key="7">
    <source>
        <dbReference type="RuleBase" id="RU363069"/>
    </source>
</evidence>
<dbReference type="SUPFAM" id="SSF56300">
    <property type="entry name" value="Metallo-dependent phosphatases"/>
    <property type="match status" value="1"/>
</dbReference>
<proteinExistence type="inferred from homology"/>
<dbReference type="Gene3D" id="3.60.21.10">
    <property type="match status" value="1"/>
</dbReference>
<dbReference type="CDD" id="cd00840">
    <property type="entry name" value="MPP_Mre11_N"/>
    <property type="match status" value="1"/>
</dbReference>
<dbReference type="Pfam" id="PF00149">
    <property type="entry name" value="Metallophos"/>
    <property type="match status" value="1"/>
</dbReference>
<evidence type="ECO:0000256" key="2">
    <source>
        <dbReference type="ARBA" id="ARBA00011322"/>
    </source>
</evidence>
<comment type="subunit">
    <text evidence="2 7">Heterodimer of SbcC and SbcD.</text>
</comment>
<evidence type="ECO:0000259" key="8">
    <source>
        <dbReference type="Pfam" id="PF00149"/>
    </source>
</evidence>
<dbReference type="NCBIfam" id="NF008206">
    <property type="entry name" value="PRK10966.1"/>
    <property type="match status" value="1"/>
</dbReference>
<keyword evidence="7" id="KW-0175">Coiled coil</keyword>
<dbReference type="NCBIfam" id="TIGR00619">
    <property type="entry name" value="sbcd"/>
    <property type="match status" value="1"/>
</dbReference>
<evidence type="ECO:0000313" key="11">
    <source>
        <dbReference type="Proteomes" id="UP001266357"/>
    </source>
</evidence>
<evidence type="ECO:0000256" key="1">
    <source>
        <dbReference type="ARBA" id="ARBA00010555"/>
    </source>
</evidence>
<keyword evidence="7" id="KW-0255">Endonuclease</keyword>
<dbReference type="PANTHER" id="PTHR30337">
    <property type="entry name" value="COMPONENT OF ATP-DEPENDENT DSDNA EXONUCLEASE"/>
    <property type="match status" value="1"/>
</dbReference>
<accession>A0ABU3A4Y5</accession>
<evidence type="ECO:0000256" key="3">
    <source>
        <dbReference type="ARBA" id="ARBA00013365"/>
    </source>
</evidence>
<comment type="caution">
    <text evidence="10">The sequence shown here is derived from an EMBL/GenBank/DDBJ whole genome shotgun (WGS) entry which is preliminary data.</text>
</comment>
<gene>
    <name evidence="7 10" type="primary">sbcD</name>
    <name evidence="10" type="ORF">RM573_16680</name>
</gene>
<organism evidence="10 11">
    <name type="scientific">Thalassotalea castellviae</name>
    <dbReference type="NCBI Taxonomy" id="3075612"/>
    <lineage>
        <taxon>Bacteria</taxon>
        <taxon>Pseudomonadati</taxon>
        <taxon>Pseudomonadota</taxon>
        <taxon>Gammaproteobacteria</taxon>
        <taxon>Alteromonadales</taxon>
        <taxon>Colwelliaceae</taxon>
        <taxon>Thalassotalea</taxon>
    </lineage>
</organism>
<keyword evidence="7" id="KW-0235">DNA replication</keyword>
<keyword evidence="11" id="KW-1185">Reference proteome</keyword>
<dbReference type="InterPro" id="IPR041796">
    <property type="entry name" value="Mre11_N"/>
</dbReference>
<reference evidence="10 11" key="1">
    <citation type="submission" date="2023-09" db="EMBL/GenBank/DDBJ databases">
        <authorList>
            <person name="Rey-Velasco X."/>
        </authorList>
    </citation>
    <scope>NUCLEOTIDE SEQUENCE [LARGE SCALE GENOMIC DNA]</scope>
    <source>
        <strain evidence="10 11">W431</strain>
    </source>
</reference>
<comment type="function">
    <text evidence="7">SbcCD cleaves DNA hairpin structures. These structures can inhibit DNA replication and are intermediates in certain DNA recombination reactions. The complex acts as a 3'-&gt;5' double strand exonuclease that can open hairpins. It also has a 5' single-strand endonuclease activity.</text>
</comment>
<feature type="domain" description="Calcineurin-like phosphoesterase" evidence="8">
    <location>
        <begin position="3"/>
        <end position="230"/>
    </location>
</feature>